<dbReference type="InterPro" id="IPR045851">
    <property type="entry name" value="AMP-bd_C_sf"/>
</dbReference>
<dbReference type="Pfam" id="PF00501">
    <property type="entry name" value="AMP-binding"/>
    <property type="match status" value="2"/>
</dbReference>
<comment type="similarity">
    <text evidence="1">Belongs to the ATP-dependent AMP-binding enzyme family.</text>
</comment>
<dbReference type="GO" id="GO:0016878">
    <property type="term" value="F:acid-thiol ligase activity"/>
    <property type="evidence" value="ECO:0007669"/>
    <property type="project" value="UniProtKB-ARBA"/>
</dbReference>
<dbReference type="Pfam" id="PF13193">
    <property type="entry name" value="AMP-binding_C"/>
    <property type="match status" value="1"/>
</dbReference>
<dbReference type="Gene3D" id="3.40.50.980">
    <property type="match status" value="1"/>
</dbReference>
<dbReference type="Gene3D" id="3.30.300.30">
    <property type="match status" value="1"/>
</dbReference>
<sequence length="583" mass="64112">MGKYSSNIIADCLAGAASYNGDREAIVYGDVRVSWEQLVKRTNQAAQAFIRLGVKKGDKVAFMFHNTPEFVEINLGIQKAGGIPAPMNYRLVAPEIEFQANHCDAKIFLFDDTWNEEVEKAAPNLTAIKHFICKGKTRLEGALDYDEFVAGEPAIDPQIPTQPSDPAVMIYTGGTTGFPKGVLLSYQAHVDMVASLISNIVVYVSKMNLSTDKLKNLTEDMSIPAVGLALPLLQTKLVKRIMQKQGTLKFINTRLLKIINNPGKIKMRYKNSLGFMFPSMPLFHDASYAMLMAGVFMGNMRFILIPGLSFNPNTIFQAIQDEKPTILANVPTGWKKLVKHPDAKKYDTRAVKVCISGAGVCPLDVKKKIFSTFPNTVVADMFGQTEMTPVTTFKIDADPSTLKDRSVGASIVEVKIVDDLGNEVPKGEHGEILYRSSTIMMGYYKDEEKTGEAMAGGWFKSGDLGYIDEDGEVRLLDRKKECINTGGEKVFPVEVEGVIGTHPAVENVCVIGQEDEEWGARVSALVQLHAGDTATEQEIIEHCRGKIAGYKIPKSVVFVDEFPLSPVGKILRAKVKDLINQSA</sequence>
<name>A0A1M6HVU2_9BACT</name>
<dbReference type="AlphaFoldDB" id="A0A1M6HVU2"/>
<dbReference type="OrthoDB" id="9801302at2"/>
<dbReference type="InterPro" id="IPR042099">
    <property type="entry name" value="ANL_N_sf"/>
</dbReference>
<feature type="domain" description="AMP-dependent synthetase/ligase" evidence="3">
    <location>
        <begin position="279"/>
        <end position="444"/>
    </location>
</feature>
<reference evidence="6" key="1">
    <citation type="submission" date="2016-11" db="EMBL/GenBank/DDBJ databases">
        <authorList>
            <person name="Varghese N."/>
            <person name="Submissions S."/>
        </authorList>
    </citation>
    <scope>NUCLEOTIDE SEQUENCE [LARGE SCALE GENOMIC DNA]</scope>
    <source>
        <strain evidence="6">DSM 16219</strain>
    </source>
</reference>
<dbReference type="RefSeq" id="WP_073474240.1">
    <property type="nucleotide sequence ID" value="NZ_FQZU01000005.1"/>
</dbReference>
<feature type="domain" description="AMP-binding enzyme C-terminal" evidence="4">
    <location>
        <begin position="494"/>
        <end position="569"/>
    </location>
</feature>
<protein>
    <submittedName>
        <fullName evidence="5">Acyl-CoA synthetase (AMP-forming)/AMP-acid ligase II</fullName>
    </submittedName>
</protein>
<dbReference type="InterPro" id="IPR050237">
    <property type="entry name" value="ATP-dep_AMP-bd_enzyme"/>
</dbReference>
<dbReference type="PROSITE" id="PS00455">
    <property type="entry name" value="AMP_BINDING"/>
    <property type="match status" value="1"/>
</dbReference>
<dbReference type="EMBL" id="FQZU01000005">
    <property type="protein sequence ID" value="SHJ26356.1"/>
    <property type="molecule type" value="Genomic_DNA"/>
</dbReference>
<dbReference type="SUPFAM" id="SSF56801">
    <property type="entry name" value="Acetyl-CoA synthetase-like"/>
    <property type="match status" value="1"/>
</dbReference>
<evidence type="ECO:0000256" key="2">
    <source>
        <dbReference type="ARBA" id="ARBA00022598"/>
    </source>
</evidence>
<organism evidence="5 6">
    <name type="scientific">Desulfatibacillum alkenivorans DSM 16219</name>
    <dbReference type="NCBI Taxonomy" id="1121393"/>
    <lineage>
        <taxon>Bacteria</taxon>
        <taxon>Pseudomonadati</taxon>
        <taxon>Thermodesulfobacteriota</taxon>
        <taxon>Desulfobacteria</taxon>
        <taxon>Desulfobacterales</taxon>
        <taxon>Desulfatibacillaceae</taxon>
        <taxon>Desulfatibacillum</taxon>
    </lineage>
</organism>
<dbReference type="InterPro" id="IPR020845">
    <property type="entry name" value="AMP-binding_CS"/>
</dbReference>
<dbReference type="Proteomes" id="UP000183994">
    <property type="component" value="Unassembled WGS sequence"/>
</dbReference>
<dbReference type="STRING" id="1121393.SAMN02745216_01340"/>
<dbReference type="FunFam" id="3.30.300.30:FF:000008">
    <property type="entry name" value="2,3-dihydroxybenzoate-AMP ligase"/>
    <property type="match status" value="1"/>
</dbReference>
<evidence type="ECO:0000313" key="5">
    <source>
        <dbReference type="EMBL" id="SHJ26356.1"/>
    </source>
</evidence>
<keyword evidence="2 5" id="KW-0436">Ligase</keyword>
<dbReference type="Gene3D" id="3.40.50.12780">
    <property type="entry name" value="N-terminal domain of ligase-like"/>
    <property type="match status" value="1"/>
</dbReference>
<keyword evidence="6" id="KW-1185">Reference proteome</keyword>
<dbReference type="PANTHER" id="PTHR43767:SF1">
    <property type="entry name" value="NONRIBOSOMAL PEPTIDE SYNTHASE PES1 (EUROFUNG)-RELATED"/>
    <property type="match status" value="1"/>
</dbReference>
<dbReference type="InterPro" id="IPR000873">
    <property type="entry name" value="AMP-dep_synth/lig_dom"/>
</dbReference>
<proteinExistence type="inferred from homology"/>
<evidence type="ECO:0000259" key="3">
    <source>
        <dbReference type="Pfam" id="PF00501"/>
    </source>
</evidence>
<evidence type="ECO:0000259" key="4">
    <source>
        <dbReference type="Pfam" id="PF13193"/>
    </source>
</evidence>
<accession>A0A1M6HVU2</accession>
<gene>
    <name evidence="5" type="ORF">SAMN02745216_01340</name>
</gene>
<dbReference type="PANTHER" id="PTHR43767">
    <property type="entry name" value="LONG-CHAIN-FATTY-ACID--COA LIGASE"/>
    <property type="match status" value="1"/>
</dbReference>
<evidence type="ECO:0000313" key="6">
    <source>
        <dbReference type="Proteomes" id="UP000183994"/>
    </source>
</evidence>
<dbReference type="InterPro" id="IPR025110">
    <property type="entry name" value="AMP-bd_C"/>
</dbReference>
<feature type="domain" description="AMP-dependent synthetase/ligase" evidence="3">
    <location>
        <begin position="17"/>
        <end position="196"/>
    </location>
</feature>
<evidence type="ECO:0000256" key="1">
    <source>
        <dbReference type="ARBA" id="ARBA00006432"/>
    </source>
</evidence>